<evidence type="ECO:0000313" key="2">
    <source>
        <dbReference type="Proteomes" id="UP000006512"/>
    </source>
</evidence>
<dbReference type="HOGENOM" id="CLU_3323874_0_0_5"/>
<keyword evidence="2" id="KW-1185">Reference proteome</keyword>
<accession>F4QQQ1</accession>
<name>F4QQQ1_9CAUL</name>
<reference evidence="2" key="1">
    <citation type="submission" date="2011-03" db="EMBL/GenBank/DDBJ databases">
        <title>Draft genome sequence of Brevundimonas diminuta.</title>
        <authorList>
            <person name="Brown P.J.B."/>
            <person name="Buechlein A."/>
            <person name="Hemmerich C."/>
            <person name="Brun Y.V."/>
        </authorList>
    </citation>
    <scope>NUCLEOTIDE SEQUENCE [LARGE SCALE GENOMIC DNA]</scope>
    <source>
        <strain evidence="2">C19</strain>
    </source>
</reference>
<evidence type="ECO:0000313" key="1">
    <source>
        <dbReference type="EMBL" id="EGF90538.1"/>
    </source>
</evidence>
<dbReference type="EMBL" id="GL883079">
    <property type="protein sequence ID" value="EGF90538.1"/>
    <property type="molecule type" value="Genomic_DNA"/>
</dbReference>
<protein>
    <submittedName>
        <fullName evidence="1">Uncharacterized protein</fullName>
    </submittedName>
</protein>
<proteinExistence type="predicted"/>
<dbReference type="Proteomes" id="UP000006512">
    <property type="component" value="Unassembled WGS sequence"/>
</dbReference>
<dbReference type="AlphaFoldDB" id="F4QQQ1"/>
<gene>
    <name evidence="1" type="ORF">ABI_35610</name>
</gene>
<sequence length="38" mass="4270">MATYTQSLVEGHFQVDMQRTSGAAVGKWVRVRLNFVAD</sequence>
<organism evidence="1 2">
    <name type="scientific">Asticcacaulis biprosthecium C19</name>
    <dbReference type="NCBI Taxonomy" id="715226"/>
    <lineage>
        <taxon>Bacteria</taxon>
        <taxon>Pseudomonadati</taxon>
        <taxon>Pseudomonadota</taxon>
        <taxon>Alphaproteobacteria</taxon>
        <taxon>Caulobacterales</taxon>
        <taxon>Caulobacteraceae</taxon>
        <taxon>Asticcacaulis</taxon>
    </lineage>
</organism>